<proteinExistence type="predicted"/>
<reference evidence="2 3" key="1">
    <citation type="journal article" date="2018" name="Aquat. Microb. Ecol.">
        <title>Gammaproteobacterial methanotrophs dominate.</title>
        <authorList>
            <person name="Rissanen A.J."/>
            <person name="Saarenheimo J."/>
            <person name="Tiirola M."/>
            <person name="Peura S."/>
            <person name="Aalto S.L."/>
            <person name="Karvinen A."/>
            <person name="Nykanen H."/>
        </authorList>
    </citation>
    <scope>NUCLEOTIDE SEQUENCE [LARGE SCALE GENOMIC DNA]</scope>
    <source>
        <strain evidence="2">AMbin10</strain>
    </source>
</reference>
<dbReference type="GO" id="GO:0003676">
    <property type="term" value="F:nucleic acid binding"/>
    <property type="evidence" value="ECO:0007669"/>
    <property type="project" value="InterPro"/>
</dbReference>
<dbReference type="GO" id="GO:0008270">
    <property type="term" value="F:zinc ion binding"/>
    <property type="evidence" value="ECO:0007669"/>
    <property type="project" value="InterPro"/>
</dbReference>
<sequence length="118" mass="13743">MTDKIKIIRSTAYTRQAGTCFYCKMPMWTDNPQQFALKYGISLKQAERYQCTAEHLQACQNGGGDSQANIVAACKFCNQARHKRKIAPTPEAYKQMVQRRVRQRKWHHPWVFEKGIYG</sequence>
<evidence type="ECO:0000313" key="2">
    <source>
        <dbReference type="EMBL" id="PZN80996.1"/>
    </source>
</evidence>
<evidence type="ECO:0000259" key="1">
    <source>
        <dbReference type="Pfam" id="PF01844"/>
    </source>
</evidence>
<protein>
    <submittedName>
        <fullName evidence="2">Restriction endonuclease</fullName>
    </submittedName>
</protein>
<accession>A0A2W4RDT4</accession>
<dbReference type="Pfam" id="PF01844">
    <property type="entry name" value="HNH"/>
    <property type="match status" value="1"/>
</dbReference>
<evidence type="ECO:0000313" key="3">
    <source>
        <dbReference type="Proteomes" id="UP000249396"/>
    </source>
</evidence>
<dbReference type="AlphaFoldDB" id="A0A2W4RDT4"/>
<dbReference type="InterPro" id="IPR002711">
    <property type="entry name" value="HNH"/>
</dbReference>
<gene>
    <name evidence="2" type="ORF">DM484_09020</name>
</gene>
<dbReference type="Gene3D" id="1.10.30.50">
    <property type="match status" value="1"/>
</dbReference>
<name>A0A2W4RDT4_9GAMM</name>
<keyword evidence="2" id="KW-0255">Endonuclease</keyword>
<dbReference type="Proteomes" id="UP000249396">
    <property type="component" value="Unassembled WGS sequence"/>
</dbReference>
<organism evidence="2 3">
    <name type="scientific">Candidatus Methylumidiphilus alinenensis</name>
    <dbReference type="NCBI Taxonomy" id="2202197"/>
    <lineage>
        <taxon>Bacteria</taxon>
        <taxon>Pseudomonadati</taxon>
        <taxon>Pseudomonadota</taxon>
        <taxon>Gammaproteobacteria</taxon>
        <taxon>Methylococcales</taxon>
        <taxon>Candidatus Methylumidiphilus</taxon>
    </lineage>
</organism>
<feature type="domain" description="HNH" evidence="1">
    <location>
        <begin position="47"/>
        <end position="84"/>
    </location>
</feature>
<comment type="caution">
    <text evidence="2">The sequence shown here is derived from an EMBL/GenBank/DDBJ whole genome shotgun (WGS) entry which is preliminary data.</text>
</comment>
<keyword evidence="2" id="KW-0540">Nuclease</keyword>
<dbReference type="EMBL" id="QJPH01000276">
    <property type="protein sequence ID" value="PZN80996.1"/>
    <property type="molecule type" value="Genomic_DNA"/>
</dbReference>
<dbReference type="GO" id="GO:0004519">
    <property type="term" value="F:endonuclease activity"/>
    <property type="evidence" value="ECO:0007669"/>
    <property type="project" value="UniProtKB-KW"/>
</dbReference>
<keyword evidence="2" id="KW-0378">Hydrolase</keyword>